<feature type="domain" description="Ig-like" evidence="3">
    <location>
        <begin position="730"/>
        <end position="820"/>
    </location>
</feature>
<feature type="domain" description="Ig-like" evidence="3">
    <location>
        <begin position="1200"/>
        <end position="1288"/>
    </location>
</feature>
<feature type="domain" description="Ig-like" evidence="3">
    <location>
        <begin position="1014"/>
        <end position="1100"/>
    </location>
</feature>
<protein>
    <recommendedName>
        <fullName evidence="3">Ig-like domain-containing protein</fullName>
    </recommendedName>
</protein>
<name>A0A8T2NP92_9TELE</name>
<dbReference type="InterPro" id="IPR007110">
    <property type="entry name" value="Ig-like_dom"/>
</dbReference>
<feature type="domain" description="Ig-like" evidence="3">
    <location>
        <begin position="1106"/>
        <end position="1195"/>
    </location>
</feature>
<dbReference type="GO" id="GO:0003007">
    <property type="term" value="P:heart morphogenesis"/>
    <property type="evidence" value="ECO:0007669"/>
    <property type="project" value="UniProtKB-ARBA"/>
</dbReference>
<dbReference type="InterPro" id="IPR050964">
    <property type="entry name" value="Striated_Muscle_Regulatory"/>
</dbReference>
<keyword evidence="2" id="KW-0393">Immunoglobulin domain</keyword>
<dbReference type="CDD" id="cd00096">
    <property type="entry name" value="Ig"/>
    <property type="match status" value="5"/>
</dbReference>
<feature type="domain" description="Ig-like" evidence="3">
    <location>
        <begin position="638"/>
        <end position="726"/>
    </location>
</feature>
<evidence type="ECO:0000256" key="2">
    <source>
        <dbReference type="ARBA" id="ARBA00023319"/>
    </source>
</evidence>
<accession>A0A8T2NP92</accession>
<sequence length="1539" mass="169231">FECETEEAPNVKFKWYKSGIEIRDGANYRILSRYHTSSLELLNPTKADSGEYMCKATNQHGGDSCSASLEDGRKLHNTMDQRLSFEDKLASLEITNTKLKDTGKYMCTAGNDAGSSSCSSMVTVQEPPSFVKRLEPKILWKQGVTARMQCTVKGSPELHITWFKNDQELIHGEKHKITFKDGQAVLEISEASVADSGNYTCEPPSFSKRIENTSAVLGSTVKLQGTLKGSVPMKVTWMKDSEILRDDDPNLKMEFENNIAVLKIVTVKTVHSGKYTCQAENEAGKQKSDAILSVQEPARIIDKIPSISVTAGDAASLECTVVGSPELKVKWFQDGKEVKASQKYKMVFKDNVALLKILAADKRDNCEYMVEVANRVGKDQCACSVTVLDRIVPPSFTKHLKKFDGNVDSDVIMGCKVTGSQPVTFTWFKDETEIKAGAKYETEHTESTATLRITQLQKSDAGMYTCRAKNAAGSGETSGTLSVKEPPTFTVKPDSQDVIPGEKVILKSAVTGTAPFTTKWFKGDKEISTGGRCYIKKDASSKPPEFVLKLPATKFVKQCEPLRLECKVTGTPSLHMSWYKNDNKLSEGDNYRMSFIESMAVFEILTTRFEDNGIYTCEAQNDAGSISCSTTLTVKDPPSFLKVPKPMEGLRGKDISLNCELFGTPPFEISWYKDKKSIKESRKHKLVHDGCFVTLHILSLDAADVGEYQCKASNNVGSETCTCSVKLREPPVFVRKLTNTTAISDEKVMLVATVKGSQPMTVSWVQDKDHVLRDGDNRRITFENNQATLTIFKADAASHGKYKCQVTNDAGVVESIAHLTVLEPASIVDKQESFSVTAGEPATLECKVAGTPDLTPKWFKDGVELSTGRKYKITFSKMISSLKVLSAEKGDTGEYSFEIMNEVGKDVCKAFLTVLDKIMPPTFTRKLKDTHTIVGKPAEMDCKVSGSAPFIITWYHDGEEIRSGPNHEISFSDNTCTLKVPTLKLTDSGVYKCKAVNTAGSSETSASLVVKEPPSFVSPPQPLEAMPGENVTFSAIVKGSTPLKLKWFRGSKEIISGKGCEIALRGNTATLELFKIDKSHAGEYTCQIINDAGKENCPVNLFVKEPARFVKKLRDLAVETGKLLLLECTYSGSPEIHVKWLKDGHEIFSSYKYNITTTENSCILECLNSNKEDCGRYSCEVSNGAGSDICHAEVAILESPHFIEKLEPMDVTAGDAVCLKCQIGGTPEIKVSWFKGDAKIRSTATCKMEFTRGSACLKLSNVSKTDIGEYTCKAENSIGSASSSCQLTVQDAKTSPSFPKKIISIQQTEGEPVRFECRVAGSSPMEVSWLKDGESLRYNDEYSESFDDNSAVLKIARAEMRHSGEYTCVATNSVGTASCRAKLTIQEPQYPPVFDKKLLPVDVSVGDSVELECHITGSLPIKVTWSKNQKDIRAAGNYKISFVDNTAHLTILKADKSDCGQYSCHASNEVGKDSCTADVSVKERKIPPSFTKKPSETIEDSEGKLVKLEARLSGSQPISVSWFKDNSEIYSSDNYEMSF</sequence>
<dbReference type="PANTHER" id="PTHR13817:SF151">
    <property type="entry name" value="TITIN"/>
    <property type="match status" value="1"/>
</dbReference>
<organism evidence="4 5">
    <name type="scientific">Albula glossodonta</name>
    <name type="common">roundjaw bonefish</name>
    <dbReference type="NCBI Taxonomy" id="121402"/>
    <lineage>
        <taxon>Eukaryota</taxon>
        <taxon>Metazoa</taxon>
        <taxon>Chordata</taxon>
        <taxon>Craniata</taxon>
        <taxon>Vertebrata</taxon>
        <taxon>Euteleostomi</taxon>
        <taxon>Actinopterygii</taxon>
        <taxon>Neopterygii</taxon>
        <taxon>Teleostei</taxon>
        <taxon>Albuliformes</taxon>
        <taxon>Albulidae</taxon>
        <taxon>Albula</taxon>
    </lineage>
</organism>
<dbReference type="SUPFAM" id="SSF48726">
    <property type="entry name" value="Immunoglobulin"/>
    <property type="match status" value="17"/>
</dbReference>
<dbReference type="FunFam" id="2.60.40.10:FF:000107">
    <property type="entry name" value="Myosin, light chain kinase a"/>
    <property type="match status" value="4"/>
</dbReference>
<dbReference type="InterPro" id="IPR013106">
    <property type="entry name" value="Ig_V-set"/>
</dbReference>
<dbReference type="SMART" id="SM00408">
    <property type="entry name" value="IGc2"/>
    <property type="match status" value="15"/>
</dbReference>
<evidence type="ECO:0000256" key="1">
    <source>
        <dbReference type="ARBA" id="ARBA00022737"/>
    </source>
</evidence>
<evidence type="ECO:0000259" key="3">
    <source>
        <dbReference type="PROSITE" id="PS50835"/>
    </source>
</evidence>
<dbReference type="InterPro" id="IPR003599">
    <property type="entry name" value="Ig_sub"/>
</dbReference>
<evidence type="ECO:0000313" key="4">
    <source>
        <dbReference type="EMBL" id="KAG9340901.1"/>
    </source>
</evidence>
<dbReference type="Proteomes" id="UP000824540">
    <property type="component" value="Unassembled WGS sequence"/>
</dbReference>
<reference evidence="4" key="1">
    <citation type="thesis" date="2021" institute="BYU ScholarsArchive" country="Provo, UT, USA">
        <title>Applications of and Algorithms for Genome Assembly and Genomic Analyses with an Emphasis on Marine Teleosts.</title>
        <authorList>
            <person name="Pickett B.D."/>
        </authorList>
    </citation>
    <scope>NUCLEOTIDE SEQUENCE</scope>
    <source>
        <strain evidence="4">HI-2016</strain>
    </source>
</reference>
<dbReference type="PANTHER" id="PTHR13817">
    <property type="entry name" value="TITIN"/>
    <property type="match status" value="1"/>
</dbReference>
<feature type="non-terminal residue" evidence="4">
    <location>
        <position position="1539"/>
    </location>
</feature>
<dbReference type="GO" id="GO:0031430">
    <property type="term" value="C:M band"/>
    <property type="evidence" value="ECO:0007669"/>
    <property type="project" value="TreeGrafter"/>
</dbReference>
<feature type="domain" description="Ig-like" evidence="3">
    <location>
        <begin position="1296"/>
        <end position="1384"/>
    </location>
</feature>
<dbReference type="EMBL" id="JAFBMS010000039">
    <property type="protein sequence ID" value="KAG9340901.1"/>
    <property type="molecule type" value="Genomic_DNA"/>
</dbReference>
<evidence type="ECO:0000313" key="5">
    <source>
        <dbReference type="Proteomes" id="UP000824540"/>
    </source>
</evidence>
<comment type="caution">
    <text evidence="4">The sequence shown here is derived from an EMBL/GenBank/DDBJ whole genome shotgun (WGS) entry which is preliminary data.</text>
</comment>
<keyword evidence="5" id="KW-1185">Reference proteome</keyword>
<feature type="domain" description="Ig-like" evidence="3">
    <location>
        <begin position="921"/>
        <end position="1009"/>
    </location>
</feature>
<feature type="domain" description="Ig-like" evidence="3">
    <location>
        <begin position="128"/>
        <end position="211"/>
    </location>
</feature>
<dbReference type="SMART" id="SM00406">
    <property type="entry name" value="IGv"/>
    <property type="match status" value="5"/>
</dbReference>
<dbReference type="SMART" id="SM00409">
    <property type="entry name" value="IG"/>
    <property type="match status" value="15"/>
</dbReference>
<feature type="domain" description="Ig-like" evidence="3">
    <location>
        <begin position="297"/>
        <end position="386"/>
    </location>
</feature>
<feature type="domain" description="Ig-like" evidence="3">
    <location>
        <begin position="218"/>
        <end position="293"/>
    </location>
</feature>
<dbReference type="PROSITE" id="PS50835">
    <property type="entry name" value="IG_LIKE"/>
    <property type="match status" value="16"/>
</dbReference>
<dbReference type="GO" id="GO:0045214">
    <property type="term" value="P:sarcomere organization"/>
    <property type="evidence" value="ECO:0007669"/>
    <property type="project" value="TreeGrafter"/>
</dbReference>
<dbReference type="InterPro" id="IPR036179">
    <property type="entry name" value="Ig-like_dom_sf"/>
</dbReference>
<feature type="domain" description="Ig-like" evidence="3">
    <location>
        <begin position="394"/>
        <end position="482"/>
    </location>
</feature>
<dbReference type="InterPro" id="IPR013783">
    <property type="entry name" value="Ig-like_fold"/>
</dbReference>
<feature type="domain" description="Ig-like" evidence="3">
    <location>
        <begin position="1391"/>
        <end position="1480"/>
    </location>
</feature>
<dbReference type="FunFam" id="2.60.40.10:FF:000022">
    <property type="entry name" value="Cardiac titin"/>
    <property type="match status" value="10"/>
</dbReference>
<feature type="domain" description="Ig-like" evidence="3">
    <location>
        <begin position="824"/>
        <end position="913"/>
    </location>
</feature>
<feature type="domain" description="Ig-like" evidence="3">
    <location>
        <begin position="544"/>
        <end position="633"/>
    </location>
</feature>
<dbReference type="InterPro" id="IPR013098">
    <property type="entry name" value="Ig_I-set"/>
</dbReference>
<gene>
    <name evidence="4" type="ORF">JZ751_020094</name>
</gene>
<feature type="domain" description="Ig-like" evidence="3">
    <location>
        <begin position="1488"/>
        <end position="1539"/>
    </location>
</feature>
<dbReference type="InterPro" id="IPR003598">
    <property type="entry name" value="Ig_sub2"/>
</dbReference>
<feature type="non-terminal residue" evidence="4">
    <location>
        <position position="1"/>
    </location>
</feature>
<dbReference type="Pfam" id="PF07679">
    <property type="entry name" value="I-set"/>
    <property type="match status" value="17"/>
</dbReference>
<dbReference type="OrthoDB" id="5969272at2759"/>
<dbReference type="Gene3D" id="2.60.40.10">
    <property type="entry name" value="Immunoglobulins"/>
    <property type="match status" value="18"/>
</dbReference>
<dbReference type="GO" id="GO:0055013">
    <property type="term" value="P:cardiac muscle cell development"/>
    <property type="evidence" value="ECO:0007669"/>
    <property type="project" value="UniProtKB-ARBA"/>
</dbReference>
<feature type="domain" description="Ig-like" evidence="3">
    <location>
        <begin position="1"/>
        <end position="70"/>
    </location>
</feature>
<proteinExistence type="predicted"/>
<keyword evidence="1" id="KW-0677">Repeat</keyword>